<evidence type="ECO:0000256" key="1">
    <source>
        <dbReference type="ARBA" id="ARBA00004651"/>
    </source>
</evidence>
<dbReference type="OrthoDB" id="9780560at2"/>
<evidence type="ECO:0000259" key="9">
    <source>
        <dbReference type="Pfam" id="PF12704"/>
    </source>
</evidence>
<comment type="caution">
    <text evidence="10">The sequence shown here is derived from an EMBL/GenBank/DDBJ whole genome shotgun (WGS) entry which is preliminary data.</text>
</comment>
<feature type="domain" description="ABC3 transporter permease C-terminal" evidence="8">
    <location>
        <begin position="651"/>
        <end position="769"/>
    </location>
</feature>
<feature type="transmembrane region" description="Helical" evidence="7">
    <location>
        <begin position="639"/>
        <end position="664"/>
    </location>
</feature>
<feature type="domain" description="ABC3 transporter permease C-terminal" evidence="8">
    <location>
        <begin position="259"/>
        <end position="376"/>
    </location>
</feature>
<reference evidence="10 11" key="1">
    <citation type="journal article" date="2017" name="Int. J. Syst. Evol. Microbiol.">
        <title>Bacillus mangrovi sp. nov., isolated from a sediment sample from a mangrove forest.</title>
        <authorList>
            <person name="Gupta V."/>
            <person name="Singh P.K."/>
            <person name="Korpole S."/>
            <person name="Tanuku N.R.S."/>
            <person name="Pinnaka A.K."/>
        </authorList>
    </citation>
    <scope>NUCLEOTIDE SEQUENCE [LARGE SCALE GENOMIC DNA]</scope>
    <source>
        <strain evidence="10 11">KCTC 33872</strain>
    </source>
</reference>
<comment type="similarity">
    <text evidence="2">Belongs to the ABC-4 integral membrane protein family. LolC/E subfamily.</text>
</comment>
<dbReference type="AlphaFoldDB" id="A0A7X2V6W3"/>
<accession>A0A7X2V6W3</accession>
<feature type="transmembrane region" description="Helical" evidence="7">
    <location>
        <begin position="743"/>
        <end position="763"/>
    </location>
</feature>
<dbReference type="InterPro" id="IPR051447">
    <property type="entry name" value="Lipoprotein-release_system"/>
</dbReference>
<evidence type="ECO:0000313" key="10">
    <source>
        <dbReference type="EMBL" id="MTH55423.1"/>
    </source>
</evidence>
<dbReference type="Pfam" id="PF12704">
    <property type="entry name" value="MacB_PCD"/>
    <property type="match status" value="1"/>
</dbReference>
<dbReference type="Proteomes" id="UP000434639">
    <property type="component" value="Unassembled WGS sequence"/>
</dbReference>
<feature type="transmembrane region" description="Helical" evidence="7">
    <location>
        <begin position="255"/>
        <end position="275"/>
    </location>
</feature>
<evidence type="ECO:0000313" key="11">
    <source>
        <dbReference type="Proteomes" id="UP000434639"/>
    </source>
</evidence>
<keyword evidence="11" id="KW-1185">Reference proteome</keyword>
<dbReference type="GO" id="GO:0044874">
    <property type="term" value="P:lipoprotein localization to outer membrane"/>
    <property type="evidence" value="ECO:0007669"/>
    <property type="project" value="TreeGrafter"/>
</dbReference>
<keyword evidence="3" id="KW-1003">Cell membrane</keyword>
<evidence type="ECO:0000256" key="5">
    <source>
        <dbReference type="ARBA" id="ARBA00022989"/>
    </source>
</evidence>
<keyword evidence="5 7" id="KW-1133">Transmembrane helix</keyword>
<proteinExistence type="inferred from homology"/>
<evidence type="ECO:0000256" key="7">
    <source>
        <dbReference type="SAM" id="Phobius"/>
    </source>
</evidence>
<dbReference type="InterPro" id="IPR025857">
    <property type="entry name" value="MacB_PCD"/>
</dbReference>
<evidence type="ECO:0000256" key="2">
    <source>
        <dbReference type="ARBA" id="ARBA00005236"/>
    </source>
</evidence>
<organism evidence="10 11">
    <name type="scientific">Metabacillus mangrovi</name>
    <dbReference type="NCBI Taxonomy" id="1491830"/>
    <lineage>
        <taxon>Bacteria</taxon>
        <taxon>Bacillati</taxon>
        <taxon>Bacillota</taxon>
        <taxon>Bacilli</taxon>
        <taxon>Bacillales</taxon>
        <taxon>Bacillaceae</taxon>
        <taxon>Metabacillus</taxon>
    </lineage>
</organism>
<feature type="domain" description="MacB-like periplasmic core" evidence="9">
    <location>
        <begin position="420"/>
        <end position="615"/>
    </location>
</feature>
<comment type="subcellular location">
    <subcellularLocation>
        <location evidence="1">Cell membrane</location>
        <topology evidence="1">Multi-pass membrane protein</topology>
    </subcellularLocation>
</comment>
<evidence type="ECO:0000256" key="4">
    <source>
        <dbReference type="ARBA" id="ARBA00022692"/>
    </source>
</evidence>
<evidence type="ECO:0000259" key="8">
    <source>
        <dbReference type="Pfam" id="PF02687"/>
    </source>
</evidence>
<dbReference type="EMBL" id="WMIB01000029">
    <property type="protein sequence ID" value="MTH55423.1"/>
    <property type="molecule type" value="Genomic_DNA"/>
</dbReference>
<evidence type="ECO:0000256" key="3">
    <source>
        <dbReference type="ARBA" id="ARBA00022475"/>
    </source>
</evidence>
<feature type="transmembrane region" description="Helical" evidence="7">
    <location>
        <begin position="21"/>
        <end position="39"/>
    </location>
</feature>
<sequence length="777" mass="85675">MMPLFTAKPIRDLKRQKAKTLFILLSIIISLSIAGILLHTKLQFEASTQASKEKANVPDASLYTNPFKKLPEKLSKLDGIEEAEARISLRARADTGDGYKNIEITGLPERDKRQISKIELNSAKANQASVYVEASTMKHFGWKALQDAEILIPGKDPKRLNLTGTANDPSRIPAAYSGTGYLYMTPPALKKLGVSNSYTQIQLVFTDGISSKKREQIISSVHNVLEEANITSYRTELAEETFYIRNTLVSSILTVLIWFGLFSMILGFVLISHLFGRIIAEHVKELGIQRVLGAPVSFIWKQYFFYLSLIGFICFLCSAAAAYYGSQAAVRYLSEELNIAYSSEVDWRAAVVLLLLSFTIPYLGAFLPIRRVLRKPLTDSLRNVPHSFPSKKMRSSSGNLLLGTVSRRHAFAKKGQMLSNILMLSFGGAIIISCLGLQQTLTNQLNEMNSFWNYDQEWSVQSNLKNSEMTALFTENSGVREAEGWTVRNTEITPSGGSKQNALLTSLPAASNLIRPDVKEGNWLQKGKQPSVVINEDLRTLLQSPSIGDKVTLKIGREEKTFTIQGIIGSQFKGPGLYITKEVYESWLENPSINRMAVKLKDTADEKETATQLEKKLTERGTAVEGSETIKSMQERPKLIIGLIVYSILAAGVLFTFLGIMNLMTASSMNVYERQKEIGILRAIGGRSGKVFGMFAGESLIASIISWVLASAISIPLDTLLAKEIGKSLLGTPLPSGSSLESMLMWLAASILIGLLSSAFPVWKSLSKPVPGLLADQ</sequence>
<feature type="transmembrane region" description="Helical" evidence="7">
    <location>
        <begin position="303"/>
        <end position="325"/>
    </location>
</feature>
<gene>
    <name evidence="10" type="ORF">GKZ89_18690</name>
</gene>
<name>A0A7X2V6W3_9BACI</name>
<dbReference type="GO" id="GO:0098797">
    <property type="term" value="C:plasma membrane protein complex"/>
    <property type="evidence" value="ECO:0007669"/>
    <property type="project" value="TreeGrafter"/>
</dbReference>
<evidence type="ECO:0000256" key="6">
    <source>
        <dbReference type="ARBA" id="ARBA00023136"/>
    </source>
</evidence>
<feature type="transmembrane region" description="Helical" evidence="7">
    <location>
        <begin position="691"/>
        <end position="713"/>
    </location>
</feature>
<dbReference type="InterPro" id="IPR003838">
    <property type="entry name" value="ABC3_permease_C"/>
</dbReference>
<dbReference type="PANTHER" id="PTHR30489:SF0">
    <property type="entry name" value="LIPOPROTEIN-RELEASING SYSTEM TRANSMEMBRANE PROTEIN LOLE"/>
    <property type="match status" value="1"/>
</dbReference>
<dbReference type="PANTHER" id="PTHR30489">
    <property type="entry name" value="LIPOPROTEIN-RELEASING SYSTEM TRANSMEMBRANE PROTEIN LOLE"/>
    <property type="match status" value="1"/>
</dbReference>
<protein>
    <submittedName>
        <fullName evidence="10">FtsX-like permease family protein</fullName>
    </submittedName>
</protein>
<dbReference type="Pfam" id="PF02687">
    <property type="entry name" value="FtsX"/>
    <property type="match status" value="2"/>
</dbReference>
<keyword evidence="4 7" id="KW-0812">Transmembrane</keyword>
<keyword evidence="6 7" id="KW-0472">Membrane</keyword>
<dbReference type="RefSeq" id="WP_155113921.1">
    <property type="nucleotide sequence ID" value="NZ_WMIB01000029.1"/>
</dbReference>
<feature type="transmembrane region" description="Helical" evidence="7">
    <location>
        <begin position="345"/>
        <end position="367"/>
    </location>
</feature>
<feature type="transmembrane region" description="Helical" evidence="7">
    <location>
        <begin position="417"/>
        <end position="438"/>
    </location>
</feature>